<dbReference type="Gene3D" id="3.40.630.30">
    <property type="match status" value="1"/>
</dbReference>
<dbReference type="Proteomes" id="UP000886800">
    <property type="component" value="Unassembled WGS sequence"/>
</dbReference>
<name>A0A9D1WRN4_9FIRM</name>
<accession>A0A9D1WRN4</accession>
<evidence type="ECO:0000313" key="1">
    <source>
        <dbReference type="EMBL" id="HIX65927.1"/>
    </source>
</evidence>
<proteinExistence type="predicted"/>
<comment type="caution">
    <text evidence="1">The sequence shown here is derived from an EMBL/GenBank/DDBJ whole genome shotgun (WGS) entry which is preliminary data.</text>
</comment>
<protein>
    <submittedName>
        <fullName evidence="1">Uncharacterized protein</fullName>
    </submittedName>
</protein>
<evidence type="ECO:0000313" key="2">
    <source>
        <dbReference type="Proteomes" id="UP000886800"/>
    </source>
</evidence>
<dbReference type="AlphaFoldDB" id="A0A9D1WRN4"/>
<gene>
    <name evidence="1" type="ORF">H9736_06715</name>
</gene>
<reference evidence="1" key="1">
    <citation type="journal article" date="2021" name="PeerJ">
        <title>Extensive microbial diversity within the chicken gut microbiome revealed by metagenomics and culture.</title>
        <authorList>
            <person name="Gilroy R."/>
            <person name="Ravi A."/>
            <person name="Getino M."/>
            <person name="Pursley I."/>
            <person name="Horton D.L."/>
            <person name="Alikhan N.F."/>
            <person name="Baker D."/>
            <person name="Gharbi K."/>
            <person name="Hall N."/>
            <person name="Watson M."/>
            <person name="Adriaenssens E.M."/>
            <person name="Foster-Nyarko E."/>
            <person name="Jarju S."/>
            <person name="Secka A."/>
            <person name="Antonio M."/>
            <person name="Oren A."/>
            <person name="Chaudhuri R.R."/>
            <person name="La Ragione R."/>
            <person name="Hildebrand F."/>
            <person name="Pallen M.J."/>
        </authorList>
    </citation>
    <scope>NUCLEOTIDE SEQUENCE</scope>
    <source>
        <strain evidence="1">CHK188-5543</strain>
    </source>
</reference>
<reference evidence="1" key="2">
    <citation type="submission" date="2021-04" db="EMBL/GenBank/DDBJ databases">
        <authorList>
            <person name="Gilroy R."/>
        </authorList>
    </citation>
    <scope>NUCLEOTIDE SEQUENCE</scope>
    <source>
        <strain evidence="1">CHK188-5543</strain>
    </source>
</reference>
<organism evidence="1 2">
    <name type="scientific">Candidatus Anaerotruncus excrementipullorum</name>
    <dbReference type="NCBI Taxonomy" id="2838465"/>
    <lineage>
        <taxon>Bacteria</taxon>
        <taxon>Bacillati</taxon>
        <taxon>Bacillota</taxon>
        <taxon>Clostridia</taxon>
        <taxon>Eubacteriales</taxon>
        <taxon>Oscillospiraceae</taxon>
        <taxon>Anaerotruncus</taxon>
    </lineage>
</organism>
<dbReference type="EMBL" id="DXES01000147">
    <property type="protein sequence ID" value="HIX65927.1"/>
    <property type="molecule type" value="Genomic_DNA"/>
</dbReference>
<sequence>MRLVHTNGGDPDFVLRLESTAALKAAMGLYHSMGYQIIPNYGPYREIPISVCMEKLLG</sequence>